<dbReference type="AlphaFoldDB" id="A0A7W7G5N7"/>
<keyword evidence="3" id="KW-1185">Reference proteome</keyword>
<protein>
    <submittedName>
        <fullName evidence="2">Uncharacterized protein</fullName>
    </submittedName>
</protein>
<dbReference type="EMBL" id="JACHMF010000001">
    <property type="protein sequence ID" value="MBB4695096.1"/>
    <property type="molecule type" value="Genomic_DNA"/>
</dbReference>
<feature type="signal peptide" evidence="1">
    <location>
        <begin position="1"/>
        <end position="32"/>
    </location>
</feature>
<sequence length="360" mass="38457">MRLVKLPKHRPALAALLAVASAVTMVPRDASAAVDGAVVANAADPRGSGRLFSATSPFNQVIPTNPQIDPRSAQYVKTLVRSKTEKDFVLSVTDWTVPVYFSEANTARHDVRIAGQPPGGHYDRAFIHDVQRIMRGVPIPDNAKPDPQDDAHLTVIDPANGCEYDLYGAKKTATGWTALWANATTTPASGIYPYGLSSRATGFSPLAGMIWPAELRAGRIDHALMFAFPYTKSGGPVAPATASDGKTNLAAALPQGARVQLDPALDLRTLKLSPYERTIAEALQRYGMFLGDTGGALALYAVSPQSFDTNPYAGVLPNDPYVLLNKIPVNRFRVLATGPQMARTPLNVVPSTCARIDIVG</sequence>
<feature type="chain" id="PRO_5030983445" evidence="1">
    <location>
        <begin position="33"/>
        <end position="360"/>
    </location>
</feature>
<dbReference type="RefSeq" id="WP_184953495.1">
    <property type="nucleotide sequence ID" value="NZ_JACHMF010000001.1"/>
</dbReference>
<evidence type="ECO:0000256" key="1">
    <source>
        <dbReference type="SAM" id="SignalP"/>
    </source>
</evidence>
<reference evidence="2 3" key="1">
    <citation type="submission" date="2020-08" db="EMBL/GenBank/DDBJ databases">
        <title>Sequencing the genomes of 1000 actinobacteria strains.</title>
        <authorList>
            <person name="Klenk H.-P."/>
        </authorList>
    </citation>
    <scope>NUCLEOTIDE SEQUENCE [LARGE SCALE GENOMIC DNA]</scope>
    <source>
        <strain evidence="2 3">DSM 45518</strain>
    </source>
</reference>
<dbReference type="Proteomes" id="UP000542742">
    <property type="component" value="Unassembled WGS sequence"/>
</dbReference>
<comment type="caution">
    <text evidence="2">The sequence shown here is derived from an EMBL/GenBank/DDBJ whole genome shotgun (WGS) entry which is preliminary data.</text>
</comment>
<name>A0A7W7G5N7_9ACTN</name>
<evidence type="ECO:0000313" key="2">
    <source>
        <dbReference type="EMBL" id="MBB4695096.1"/>
    </source>
</evidence>
<keyword evidence="1" id="KW-0732">Signal</keyword>
<proteinExistence type="predicted"/>
<evidence type="ECO:0000313" key="3">
    <source>
        <dbReference type="Proteomes" id="UP000542742"/>
    </source>
</evidence>
<accession>A0A7W7G5N7</accession>
<gene>
    <name evidence="2" type="ORF">BKA14_005244</name>
</gene>
<organism evidence="2 3">
    <name type="scientific">Paractinoplanes abujensis</name>
    <dbReference type="NCBI Taxonomy" id="882441"/>
    <lineage>
        <taxon>Bacteria</taxon>
        <taxon>Bacillati</taxon>
        <taxon>Actinomycetota</taxon>
        <taxon>Actinomycetes</taxon>
        <taxon>Micromonosporales</taxon>
        <taxon>Micromonosporaceae</taxon>
        <taxon>Paractinoplanes</taxon>
    </lineage>
</organism>